<gene>
    <name evidence="2" type="ORF">M407DRAFT_17832</name>
</gene>
<dbReference type="HOGENOM" id="CLU_033082_4_0_1"/>
<proteinExistence type="predicted"/>
<dbReference type="CDD" id="cd18186">
    <property type="entry name" value="BTB_POZ_ZBTB_KLHL-like"/>
    <property type="match status" value="1"/>
</dbReference>
<dbReference type="STRING" id="1051891.A0A0C3QKY6"/>
<dbReference type="Proteomes" id="UP000054248">
    <property type="component" value="Unassembled WGS sequence"/>
</dbReference>
<organism evidence="2 3">
    <name type="scientific">Tulasnella calospora MUT 4182</name>
    <dbReference type="NCBI Taxonomy" id="1051891"/>
    <lineage>
        <taxon>Eukaryota</taxon>
        <taxon>Fungi</taxon>
        <taxon>Dikarya</taxon>
        <taxon>Basidiomycota</taxon>
        <taxon>Agaricomycotina</taxon>
        <taxon>Agaricomycetes</taxon>
        <taxon>Cantharellales</taxon>
        <taxon>Tulasnellaceae</taxon>
        <taxon>Tulasnella</taxon>
    </lineage>
</organism>
<dbReference type="EMBL" id="KN822949">
    <property type="protein sequence ID" value="KIO33275.1"/>
    <property type="molecule type" value="Genomic_DNA"/>
</dbReference>
<reference evidence="2 3" key="1">
    <citation type="submission" date="2014-04" db="EMBL/GenBank/DDBJ databases">
        <authorList>
            <consortium name="DOE Joint Genome Institute"/>
            <person name="Kuo A."/>
            <person name="Girlanda M."/>
            <person name="Perotto S."/>
            <person name="Kohler A."/>
            <person name="Nagy L.G."/>
            <person name="Floudas D."/>
            <person name="Copeland A."/>
            <person name="Barry K.W."/>
            <person name="Cichocki N."/>
            <person name="Veneault-Fourrey C."/>
            <person name="LaButti K."/>
            <person name="Lindquist E.A."/>
            <person name="Lipzen A."/>
            <person name="Lundell T."/>
            <person name="Morin E."/>
            <person name="Murat C."/>
            <person name="Sun H."/>
            <person name="Tunlid A."/>
            <person name="Henrissat B."/>
            <person name="Grigoriev I.V."/>
            <person name="Hibbett D.S."/>
            <person name="Martin F."/>
            <person name="Nordberg H.P."/>
            <person name="Cantor M.N."/>
            <person name="Hua S.X."/>
        </authorList>
    </citation>
    <scope>NUCLEOTIDE SEQUENCE [LARGE SCALE GENOMIC DNA]</scope>
    <source>
        <strain evidence="2 3">MUT 4182</strain>
    </source>
</reference>
<evidence type="ECO:0000259" key="1">
    <source>
        <dbReference type="Pfam" id="PF00651"/>
    </source>
</evidence>
<dbReference type="InterPro" id="IPR011333">
    <property type="entry name" value="SKP1/BTB/POZ_sf"/>
</dbReference>
<evidence type="ECO:0000313" key="3">
    <source>
        <dbReference type="Proteomes" id="UP000054248"/>
    </source>
</evidence>
<accession>A0A0C3QKY6</accession>
<evidence type="ECO:0000313" key="2">
    <source>
        <dbReference type="EMBL" id="KIO33275.1"/>
    </source>
</evidence>
<dbReference type="Pfam" id="PF00651">
    <property type="entry name" value="BTB"/>
    <property type="match status" value="1"/>
</dbReference>
<dbReference type="Gene3D" id="3.30.710.10">
    <property type="entry name" value="Potassium Channel Kv1.1, Chain A"/>
    <property type="match status" value="1"/>
</dbReference>
<feature type="domain" description="BTB" evidence="1">
    <location>
        <begin position="39"/>
        <end position="122"/>
    </location>
</feature>
<keyword evidence="3" id="KW-1185">Reference proteome</keyword>
<reference evidence="3" key="2">
    <citation type="submission" date="2015-01" db="EMBL/GenBank/DDBJ databases">
        <title>Evolutionary Origins and Diversification of the Mycorrhizal Mutualists.</title>
        <authorList>
            <consortium name="DOE Joint Genome Institute"/>
            <consortium name="Mycorrhizal Genomics Consortium"/>
            <person name="Kohler A."/>
            <person name="Kuo A."/>
            <person name="Nagy L.G."/>
            <person name="Floudas D."/>
            <person name="Copeland A."/>
            <person name="Barry K.W."/>
            <person name="Cichocki N."/>
            <person name="Veneault-Fourrey C."/>
            <person name="LaButti K."/>
            <person name="Lindquist E.A."/>
            <person name="Lipzen A."/>
            <person name="Lundell T."/>
            <person name="Morin E."/>
            <person name="Murat C."/>
            <person name="Riley R."/>
            <person name="Ohm R."/>
            <person name="Sun H."/>
            <person name="Tunlid A."/>
            <person name="Henrissat B."/>
            <person name="Grigoriev I.V."/>
            <person name="Hibbett D.S."/>
            <person name="Martin F."/>
        </authorList>
    </citation>
    <scope>NUCLEOTIDE SEQUENCE [LARGE SCALE GENOMIC DNA]</scope>
    <source>
        <strain evidence="3">MUT 4182</strain>
    </source>
</reference>
<sequence>MDASQFIFHEKFNFDEGNIIISANGPPDGRSTSPAETIYFRLHKSVLATYSSTFADMLAMPQGNGAGEQAVVHLQDPLDHVIKLLTAIYYGGSLPQEPLRRATWDFLVPVLMLADKYDMGALGTSLLPKLLEDWPTTLEKWDDVDQRARSIVVAISMQRPRNSSSPSADDILPEPAMAVKFGQAHPAARNILPAVFYHLSRLSNSTPDDLQFGHCNDPEVYRSVDYSLMTSEDWRRVVRGQANIRAWLDGLSRP</sequence>
<name>A0A0C3QKY6_9AGAM</name>
<protein>
    <recommendedName>
        <fullName evidence="1">BTB domain-containing protein</fullName>
    </recommendedName>
</protein>
<dbReference type="SUPFAM" id="SSF54695">
    <property type="entry name" value="POZ domain"/>
    <property type="match status" value="1"/>
</dbReference>
<dbReference type="OrthoDB" id="3218112at2759"/>
<dbReference type="InterPro" id="IPR000210">
    <property type="entry name" value="BTB/POZ_dom"/>
</dbReference>
<dbReference type="AlphaFoldDB" id="A0A0C3QKY6"/>